<name>A0A087DGN8_9BIFI</name>
<accession>A0A087DGN8</accession>
<gene>
    <name evidence="1" type="ORF">BSCA_0740</name>
</gene>
<organism evidence="1 2">
    <name type="scientific">Bifidobacterium scardovii</name>
    <dbReference type="NCBI Taxonomy" id="158787"/>
    <lineage>
        <taxon>Bacteria</taxon>
        <taxon>Bacillati</taxon>
        <taxon>Actinomycetota</taxon>
        <taxon>Actinomycetes</taxon>
        <taxon>Bifidobacteriales</taxon>
        <taxon>Bifidobacteriaceae</taxon>
        <taxon>Bifidobacterium</taxon>
    </lineage>
</organism>
<keyword evidence="2" id="KW-1185">Reference proteome</keyword>
<protein>
    <submittedName>
        <fullName evidence="1">Uncharacterized protein</fullName>
    </submittedName>
</protein>
<dbReference type="RefSeq" id="WP_033519149.1">
    <property type="nucleotide sequence ID" value="NZ_CAUPKV010000022.1"/>
</dbReference>
<dbReference type="eggNOG" id="ENOG50314TK">
    <property type="taxonomic scope" value="Bacteria"/>
</dbReference>
<evidence type="ECO:0000313" key="2">
    <source>
        <dbReference type="Proteomes" id="UP000029033"/>
    </source>
</evidence>
<dbReference type="Proteomes" id="UP000029033">
    <property type="component" value="Unassembled WGS sequence"/>
</dbReference>
<dbReference type="OrthoDB" id="9991191at2"/>
<dbReference type="GeneID" id="85166452"/>
<proteinExistence type="predicted"/>
<dbReference type="STRING" id="158787.BSCA_0740"/>
<dbReference type="EMBL" id="JGZO01000006">
    <property type="protein sequence ID" value="KFI94688.1"/>
    <property type="molecule type" value="Genomic_DNA"/>
</dbReference>
<comment type="caution">
    <text evidence="1">The sequence shown here is derived from an EMBL/GenBank/DDBJ whole genome shotgun (WGS) entry which is preliminary data.</text>
</comment>
<sequence>MKTIRELTENARREASRQGFRLLKPAGIYHGELIIYAVPSSCEPGAAIGLPQGFFVDLESGQARYCTAKESMMLSSREFLEELNPIPAS</sequence>
<evidence type="ECO:0000313" key="1">
    <source>
        <dbReference type="EMBL" id="KFI94688.1"/>
    </source>
</evidence>
<dbReference type="AlphaFoldDB" id="A0A087DGN8"/>
<reference evidence="1 2" key="1">
    <citation type="submission" date="2014-03" db="EMBL/GenBank/DDBJ databases">
        <title>Genomics of Bifidobacteria.</title>
        <authorList>
            <person name="Ventura M."/>
            <person name="Milani C."/>
            <person name="Lugli G.A."/>
        </authorList>
    </citation>
    <scope>NUCLEOTIDE SEQUENCE [LARGE SCALE GENOMIC DNA]</scope>
    <source>
        <strain evidence="1 2">LMG 21589</strain>
    </source>
</reference>